<protein>
    <submittedName>
        <fullName evidence="3">N-acetylglucosaminyldiphosphoundecaprenol N-acetyl-beta-D-mannosaminyltransferase</fullName>
        <ecNumber evidence="3">2.4.1.187</ecNumber>
    </submittedName>
</protein>
<name>A0A839S8Q4_9SPHI</name>
<accession>A0A839S8Q4</accession>
<sequence length="269" mass="30041">MLTKEKILSINISKGKRDEFVQSIMDLGSKNKPSYVCVANAHMLVEAHWSKAFQKVVNDADIVTPDGMPLAKSFKILHGIAQERVDGMSLLPLLLESSIAENLAVYFYGGSSGLVEHTKSFIEKDFPLLNVVGMYSPPFRYLTEAEETLVIDKIANSGANIVFVALGCPKQEQWMAEMKDKIPAVLVGIGGALPVLIGLQKRAPVWMQKSSLEWLYRLVQEPRRLFKRYVVTNTVFLYLLLRAKIKTRRVEDGVAGQKISDPAAERANF</sequence>
<proteinExistence type="predicted"/>
<dbReference type="OrthoDB" id="9771846at2"/>
<dbReference type="EMBL" id="JACHWX010000002">
    <property type="protein sequence ID" value="MBB3054355.1"/>
    <property type="molecule type" value="Genomic_DNA"/>
</dbReference>
<keyword evidence="4" id="KW-1185">Reference proteome</keyword>
<dbReference type="RefSeq" id="WP_096357086.1">
    <property type="nucleotide sequence ID" value="NZ_AP017313.1"/>
</dbReference>
<gene>
    <name evidence="3" type="ORF">FHS11_000765</name>
</gene>
<dbReference type="PANTHER" id="PTHR34136:SF1">
    <property type="entry name" value="UDP-N-ACETYL-D-MANNOSAMINURONIC ACID TRANSFERASE"/>
    <property type="match status" value="1"/>
</dbReference>
<dbReference type="AlphaFoldDB" id="A0A839S8Q4"/>
<evidence type="ECO:0000256" key="1">
    <source>
        <dbReference type="ARBA" id="ARBA00022676"/>
    </source>
</evidence>
<dbReference type="PANTHER" id="PTHR34136">
    <property type="match status" value="1"/>
</dbReference>
<dbReference type="NCBIfam" id="TIGR00696">
    <property type="entry name" value="wecG_tagA_cpsF"/>
    <property type="match status" value="1"/>
</dbReference>
<keyword evidence="2 3" id="KW-0808">Transferase</keyword>
<dbReference type="Proteomes" id="UP000539265">
    <property type="component" value="Unassembled WGS sequence"/>
</dbReference>
<keyword evidence="1 3" id="KW-0328">Glycosyltransferase</keyword>
<reference evidence="3" key="1">
    <citation type="submission" date="2020-08" db="EMBL/GenBank/DDBJ databases">
        <title>Genomic Encyclopedia of Type Strains, Phase III (KMG-III): the genomes of soil and plant-associated and newly described type strains.</title>
        <authorList>
            <person name="Whitman W."/>
        </authorList>
    </citation>
    <scope>NUCLEOTIDE SEQUENCE [LARGE SCALE GENOMIC DNA]</scope>
    <source>
        <strain evidence="3">CECT 8628</strain>
    </source>
</reference>
<dbReference type="InterPro" id="IPR004629">
    <property type="entry name" value="WecG_TagA_CpsF"/>
</dbReference>
<dbReference type="CDD" id="cd06533">
    <property type="entry name" value="Glyco_transf_WecG_TagA"/>
    <property type="match status" value="1"/>
</dbReference>
<dbReference type="Pfam" id="PF03808">
    <property type="entry name" value="Glyco_tran_WecG"/>
    <property type="match status" value="1"/>
</dbReference>
<comment type="caution">
    <text evidence="3">The sequence shown here is derived from an EMBL/GenBank/DDBJ whole genome shotgun (WGS) entry which is preliminary data.</text>
</comment>
<evidence type="ECO:0000313" key="4">
    <source>
        <dbReference type="Proteomes" id="UP000539265"/>
    </source>
</evidence>
<dbReference type="EC" id="2.4.1.187" evidence="3"/>
<dbReference type="GO" id="GO:0047244">
    <property type="term" value="F:N-acetylglucosaminyldiphosphoundecaprenol N-acetyl-beta-D-mannosaminyltransferase activity"/>
    <property type="evidence" value="ECO:0007669"/>
    <property type="project" value="UniProtKB-EC"/>
</dbReference>
<evidence type="ECO:0000313" key="3">
    <source>
        <dbReference type="EMBL" id="MBB3054355.1"/>
    </source>
</evidence>
<organism evidence="3 4">
    <name type="scientific">Mucilaginibacter gotjawali</name>
    <dbReference type="NCBI Taxonomy" id="1550579"/>
    <lineage>
        <taxon>Bacteria</taxon>
        <taxon>Pseudomonadati</taxon>
        <taxon>Bacteroidota</taxon>
        <taxon>Sphingobacteriia</taxon>
        <taxon>Sphingobacteriales</taxon>
        <taxon>Sphingobacteriaceae</taxon>
        <taxon>Mucilaginibacter</taxon>
    </lineage>
</organism>
<evidence type="ECO:0000256" key="2">
    <source>
        <dbReference type="ARBA" id="ARBA00022679"/>
    </source>
</evidence>